<dbReference type="GO" id="GO:0140824">
    <property type="term" value="F:thioredoxin-dependent peroxiredoxin activity"/>
    <property type="evidence" value="ECO:0007669"/>
    <property type="project" value="UniProtKB-EC"/>
</dbReference>
<evidence type="ECO:0000313" key="10">
    <source>
        <dbReference type="Proteomes" id="UP000011777"/>
    </source>
</evidence>
<dbReference type="InterPro" id="IPR000889">
    <property type="entry name" value="Glutathione_peroxidase"/>
</dbReference>
<dbReference type="PROSITE" id="PS51355">
    <property type="entry name" value="GLUTATHIONE_PEROXID_3"/>
    <property type="match status" value="1"/>
</dbReference>
<feature type="compositionally biased region" description="Low complexity" evidence="8">
    <location>
        <begin position="103"/>
        <end position="114"/>
    </location>
</feature>
<reference evidence="9 10" key="1">
    <citation type="submission" date="2013-02" db="EMBL/GenBank/DDBJ databases">
        <title>Genome sequence of Candida maltosa Xu316, a potential industrial strain for xylitol and ethanol production.</title>
        <authorList>
            <person name="Yu J."/>
            <person name="Wang Q."/>
            <person name="Geng X."/>
            <person name="Bao W."/>
            <person name="He P."/>
            <person name="Cai J."/>
        </authorList>
    </citation>
    <scope>NUCLEOTIDE SEQUENCE [LARGE SCALE GENOMIC DNA]</scope>
    <source>
        <strain evidence="10">Xu316</strain>
    </source>
</reference>
<evidence type="ECO:0000256" key="1">
    <source>
        <dbReference type="ARBA" id="ARBA00006926"/>
    </source>
</evidence>
<protein>
    <recommendedName>
        <fullName evidence="7">Glutathione peroxidase</fullName>
    </recommendedName>
</protein>
<proteinExistence type="inferred from homology"/>
<dbReference type="PANTHER" id="PTHR11592:SF78">
    <property type="entry name" value="GLUTATHIONE PEROXIDASE"/>
    <property type="match status" value="1"/>
</dbReference>
<dbReference type="GO" id="GO:0034599">
    <property type="term" value="P:cellular response to oxidative stress"/>
    <property type="evidence" value="ECO:0007669"/>
    <property type="project" value="TreeGrafter"/>
</dbReference>
<comment type="caution">
    <text evidence="9">The sequence shown here is derived from an EMBL/GenBank/DDBJ whole genome shotgun (WGS) entry which is preliminary data.</text>
</comment>
<accession>M3HEW3</accession>
<comment type="catalytic activity">
    <reaction evidence="6">
        <text>a hydroperoxide + [thioredoxin]-dithiol = an alcohol + [thioredoxin]-disulfide + H2O</text>
        <dbReference type="Rhea" id="RHEA:62620"/>
        <dbReference type="Rhea" id="RHEA-COMP:10698"/>
        <dbReference type="Rhea" id="RHEA-COMP:10700"/>
        <dbReference type="ChEBI" id="CHEBI:15377"/>
        <dbReference type="ChEBI" id="CHEBI:29950"/>
        <dbReference type="ChEBI" id="CHEBI:30879"/>
        <dbReference type="ChEBI" id="CHEBI:35924"/>
        <dbReference type="ChEBI" id="CHEBI:50058"/>
        <dbReference type="EC" id="1.11.1.24"/>
    </reaction>
</comment>
<evidence type="ECO:0000256" key="7">
    <source>
        <dbReference type="RuleBase" id="RU000499"/>
    </source>
</evidence>
<organism evidence="9 10">
    <name type="scientific">Candida maltosa (strain Xu316)</name>
    <name type="common">Yeast</name>
    <dbReference type="NCBI Taxonomy" id="1245528"/>
    <lineage>
        <taxon>Eukaryota</taxon>
        <taxon>Fungi</taxon>
        <taxon>Dikarya</taxon>
        <taxon>Ascomycota</taxon>
        <taxon>Saccharomycotina</taxon>
        <taxon>Pichiomycetes</taxon>
        <taxon>Debaryomycetaceae</taxon>
        <taxon>Candida/Lodderomyces clade</taxon>
        <taxon>Candida</taxon>
    </lineage>
</organism>
<keyword evidence="3" id="KW-0049">Antioxidant</keyword>
<dbReference type="SUPFAM" id="SSF52833">
    <property type="entry name" value="Thioredoxin-like"/>
    <property type="match status" value="1"/>
</dbReference>
<dbReference type="EMBL" id="AOGT01002330">
    <property type="protein sequence ID" value="EMG45777.1"/>
    <property type="molecule type" value="Genomic_DNA"/>
</dbReference>
<name>M3HEW3_CANMX</name>
<feature type="compositionally biased region" description="Polar residues" evidence="8">
    <location>
        <begin position="89"/>
        <end position="100"/>
    </location>
</feature>
<dbReference type="Proteomes" id="UP000011777">
    <property type="component" value="Unassembled WGS sequence"/>
</dbReference>
<dbReference type="AlphaFoldDB" id="M3HEW3"/>
<dbReference type="PANTHER" id="PTHR11592">
    <property type="entry name" value="GLUTATHIONE PEROXIDASE"/>
    <property type="match status" value="1"/>
</dbReference>
<dbReference type="InterPro" id="IPR036249">
    <property type="entry name" value="Thioredoxin-like_sf"/>
</dbReference>
<sequence>MTTNAEMLSNIMDNAFVSSRLDMAPPSSLIKNKPSSTSLLDFETDDTSSPITQLLYLSKIKVTEPASPLQGRRDRPTSASLKDFDSDESTILSTRQLSKLSRTRTATRASPSSSGNDLSISRSLRDFDSDESTLGMFRQSIQQPRSSFYDLCPLDNKKQPFPFEQLKGKVVLIVNVASFCTFTFQYKGLEEISRVFADDPFIIIGFPCNQFLWQEPRSNEQIVTTCKARYNVSFPILNKVHVNGESADPVYKYLKSQKDGIWGTRYIKWNFEKFLIDKEGNVVERYSTLTRPVTIIPRIEELLNNKST</sequence>
<evidence type="ECO:0000256" key="3">
    <source>
        <dbReference type="ARBA" id="ARBA00022862"/>
    </source>
</evidence>
<feature type="region of interest" description="Disordered" evidence="8">
    <location>
        <begin position="65"/>
        <end position="121"/>
    </location>
</feature>
<dbReference type="CDD" id="cd00340">
    <property type="entry name" value="GSH_Peroxidase"/>
    <property type="match status" value="1"/>
</dbReference>
<gene>
    <name evidence="9" type="ORF">G210_4018</name>
</gene>
<keyword evidence="10" id="KW-1185">Reference proteome</keyword>
<dbReference type="PRINTS" id="PR01011">
    <property type="entry name" value="GLUTPROXDASE"/>
</dbReference>
<dbReference type="eggNOG" id="KOG1651">
    <property type="taxonomic scope" value="Eukaryota"/>
</dbReference>
<evidence type="ECO:0000256" key="8">
    <source>
        <dbReference type="SAM" id="MobiDB-lite"/>
    </source>
</evidence>
<dbReference type="Pfam" id="PF00255">
    <property type="entry name" value="GSHPx"/>
    <property type="match status" value="1"/>
</dbReference>
<comment type="similarity">
    <text evidence="1 7">Belongs to the glutathione peroxidase family.</text>
</comment>
<dbReference type="HOGENOM" id="CLU_029507_3_3_1"/>
<keyword evidence="2 7" id="KW-0575">Peroxidase</keyword>
<evidence type="ECO:0000256" key="5">
    <source>
        <dbReference type="ARBA" id="ARBA00023284"/>
    </source>
</evidence>
<keyword evidence="4 7" id="KW-0560">Oxidoreductase</keyword>
<keyword evidence="5" id="KW-0676">Redox-active center</keyword>
<dbReference type="InterPro" id="IPR029760">
    <property type="entry name" value="GPX_CS"/>
</dbReference>
<evidence type="ECO:0000256" key="2">
    <source>
        <dbReference type="ARBA" id="ARBA00022559"/>
    </source>
</evidence>
<dbReference type="OrthoDB" id="446890at2759"/>
<dbReference type="OMA" id="HTENTNE"/>
<dbReference type="Gene3D" id="3.40.30.10">
    <property type="entry name" value="Glutaredoxin"/>
    <property type="match status" value="1"/>
</dbReference>
<evidence type="ECO:0000256" key="6">
    <source>
        <dbReference type="ARBA" id="ARBA00049091"/>
    </source>
</evidence>
<evidence type="ECO:0000256" key="4">
    <source>
        <dbReference type="ARBA" id="ARBA00023002"/>
    </source>
</evidence>
<dbReference type="PROSITE" id="PS00763">
    <property type="entry name" value="GLUTATHIONE_PEROXID_2"/>
    <property type="match status" value="1"/>
</dbReference>
<dbReference type="FunFam" id="3.40.30.10:FF:000010">
    <property type="entry name" value="Glutathione peroxidase"/>
    <property type="match status" value="1"/>
</dbReference>
<evidence type="ECO:0000313" key="9">
    <source>
        <dbReference type="EMBL" id="EMG45777.1"/>
    </source>
</evidence>
<dbReference type="STRING" id="1245528.M3HEW3"/>